<dbReference type="SUPFAM" id="SSF53850">
    <property type="entry name" value="Periplasmic binding protein-like II"/>
    <property type="match status" value="1"/>
</dbReference>
<sequence>MKKSLKKSLGVIGATLALGLVLAGCSNSSSSDNSVKKIQDKGTLVVGTSADYAPFEFPIVKNGKKQIVGYDMLIAQKIAKDLNVKLKIENTEFSSLISELKSNKIDLILAGMVSTDQRKKAVAFSKSYYEVENVLLVQKKDADKYKSISSLKGKQVGAQQSTTQQEIGQTQLKNSNLVTESLVTSLTTELSEGKLDGVIVENEIANNYLKQYPNKYAIAKVKLTTPKQYRQVNVALRKGDKGLLKRVNKEITKLQKSGEMTKLFKKAEKIQTEYSK</sequence>
<evidence type="ECO:0000259" key="3">
    <source>
        <dbReference type="SMART" id="SM00062"/>
    </source>
</evidence>
<dbReference type="SMART" id="SM00062">
    <property type="entry name" value="PBPb"/>
    <property type="match status" value="1"/>
</dbReference>
<keyword evidence="1 2" id="KW-0732">Signal</keyword>
<reference evidence="4 5" key="1">
    <citation type="journal article" date="2015" name="Genome Announc.">
        <title>Expanding the biotechnology potential of lactobacilli through comparative genomics of 213 strains and associated genera.</title>
        <authorList>
            <person name="Sun Z."/>
            <person name="Harris H.M."/>
            <person name="McCann A."/>
            <person name="Guo C."/>
            <person name="Argimon S."/>
            <person name="Zhang W."/>
            <person name="Yang X."/>
            <person name="Jeffery I.B."/>
            <person name="Cooney J.C."/>
            <person name="Kagawa T.F."/>
            <person name="Liu W."/>
            <person name="Song Y."/>
            <person name="Salvetti E."/>
            <person name="Wrobel A."/>
            <person name="Rasinkangas P."/>
            <person name="Parkhill J."/>
            <person name="Rea M.C."/>
            <person name="O'Sullivan O."/>
            <person name="Ritari J."/>
            <person name="Douillard F.P."/>
            <person name="Paul Ross R."/>
            <person name="Yang R."/>
            <person name="Briner A.E."/>
            <person name="Felis G.E."/>
            <person name="de Vos W.M."/>
            <person name="Barrangou R."/>
            <person name="Klaenhammer T.R."/>
            <person name="Caufield P.W."/>
            <person name="Cui Y."/>
            <person name="Zhang H."/>
            <person name="O'Toole P.W."/>
        </authorList>
    </citation>
    <scope>NUCLEOTIDE SEQUENCE [LARGE SCALE GENOMIC DNA]</scope>
    <source>
        <strain evidence="4 5">DSM 21116</strain>
    </source>
</reference>
<dbReference type="InterPro" id="IPR001638">
    <property type="entry name" value="Solute-binding_3/MltF_N"/>
</dbReference>
<feature type="chain" id="PRO_5039142344" evidence="2">
    <location>
        <begin position="24"/>
        <end position="276"/>
    </location>
</feature>
<name>A0A0R2CVL0_9LACO</name>
<dbReference type="STRING" id="1423729.FC80_GL000104"/>
<evidence type="ECO:0000256" key="1">
    <source>
        <dbReference type="ARBA" id="ARBA00022729"/>
    </source>
</evidence>
<proteinExistence type="predicted"/>
<feature type="domain" description="Solute-binding protein family 3/N-terminal" evidence="3">
    <location>
        <begin position="43"/>
        <end position="271"/>
    </location>
</feature>
<comment type="caution">
    <text evidence="4">The sequence shown here is derived from an EMBL/GenBank/DDBJ whole genome shotgun (WGS) entry which is preliminary data.</text>
</comment>
<dbReference type="EMBL" id="AYZE01000008">
    <property type="protein sequence ID" value="KRM91926.1"/>
    <property type="molecule type" value="Genomic_DNA"/>
</dbReference>
<evidence type="ECO:0000313" key="5">
    <source>
        <dbReference type="Proteomes" id="UP000051131"/>
    </source>
</evidence>
<keyword evidence="5" id="KW-1185">Reference proteome</keyword>
<dbReference type="Gene3D" id="3.40.190.10">
    <property type="entry name" value="Periplasmic binding protein-like II"/>
    <property type="match status" value="2"/>
</dbReference>
<organism evidence="4 5">
    <name type="scientific">Liquorilactobacillus cacaonum DSM 21116</name>
    <dbReference type="NCBI Taxonomy" id="1423729"/>
    <lineage>
        <taxon>Bacteria</taxon>
        <taxon>Bacillati</taxon>
        <taxon>Bacillota</taxon>
        <taxon>Bacilli</taxon>
        <taxon>Lactobacillales</taxon>
        <taxon>Lactobacillaceae</taxon>
        <taxon>Liquorilactobacillus</taxon>
    </lineage>
</organism>
<accession>A0A0R2CVL0</accession>
<dbReference type="RefSeq" id="WP_057828406.1">
    <property type="nucleotide sequence ID" value="NZ_AYZE01000008.1"/>
</dbReference>
<dbReference type="AlphaFoldDB" id="A0A0R2CVL0"/>
<dbReference type="PROSITE" id="PS51257">
    <property type="entry name" value="PROKAR_LIPOPROTEIN"/>
    <property type="match status" value="1"/>
</dbReference>
<dbReference type="PATRIC" id="fig|1423729.3.peg.107"/>
<feature type="signal peptide" evidence="2">
    <location>
        <begin position="1"/>
        <end position="23"/>
    </location>
</feature>
<dbReference type="PANTHER" id="PTHR35936:SF17">
    <property type="entry name" value="ARGININE-BINDING EXTRACELLULAR PROTEIN ARTP"/>
    <property type="match status" value="1"/>
</dbReference>
<dbReference type="PANTHER" id="PTHR35936">
    <property type="entry name" value="MEMBRANE-BOUND LYTIC MUREIN TRANSGLYCOSYLASE F"/>
    <property type="match status" value="1"/>
</dbReference>
<evidence type="ECO:0000256" key="2">
    <source>
        <dbReference type="SAM" id="SignalP"/>
    </source>
</evidence>
<protein>
    <submittedName>
        <fullName evidence="4">ABC transporter substrate-binding protein</fullName>
    </submittedName>
</protein>
<evidence type="ECO:0000313" key="4">
    <source>
        <dbReference type="EMBL" id="KRM91926.1"/>
    </source>
</evidence>
<dbReference type="OrthoDB" id="9774451at2"/>
<dbReference type="Pfam" id="PF00497">
    <property type="entry name" value="SBP_bac_3"/>
    <property type="match status" value="1"/>
</dbReference>
<dbReference type="Proteomes" id="UP000051131">
    <property type="component" value="Unassembled WGS sequence"/>
</dbReference>
<gene>
    <name evidence="4" type="ORF">FC80_GL000104</name>
</gene>